<dbReference type="Proteomes" id="UP000005510">
    <property type="component" value="Unassembled WGS sequence"/>
</dbReference>
<reference evidence="1 2" key="1">
    <citation type="submission" date="2008-10" db="EMBL/GenBank/DDBJ databases">
        <title>Draft genome sequence of Parabacteroides johnsonii (DSM 18315).</title>
        <authorList>
            <person name="Sudarsanam P."/>
            <person name="Ley R."/>
            <person name="Guruge J."/>
            <person name="Turnbaugh P.J."/>
            <person name="Mahowald M."/>
            <person name="Liep D."/>
            <person name="Gordon J."/>
        </authorList>
    </citation>
    <scope>NUCLEOTIDE SEQUENCE [LARGE SCALE GENOMIC DNA]</scope>
    <source>
        <strain evidence="1 2">DSM 18315</strain>
    </source>
</reference>
<dbReference type="AlphaFoldDB" id="B7BCI9"/>
<dbReference type="EMBL" id="ABYH01000302">
    <property type="protein sequence ID" value="EEC95859.1"/>
    <property type="molecule type" value="Genomic_DNA"/>
</dbReference>
<sequence>MTTKKQKHNIRKPGKIKKAGKMKLIGSKISRKDKNELPENRIFGRIRDYGKSIWLTIGGYSKRFRHFFSVKTVFIAVTTVFVAPGCRIHS</sequence>
<accession>B7BCI9</accession>
<dbReference type="STRING" id="537006.PRABACTJOHN_02757"/>
<organism evidence="1 2">
    <name type="scientific">Parabacteroides johnsonii DSM 18315</name>
    <dbReference type="NCBI Taxonomy" id="537006"/>
    <lineage>
        <taxon>Bacteria</taxon>
        <taxon>Pseudomonadati</taxon>
        <taxon>Bacteroidota</taxon>
        <taxon>Bacteroidia</taxon>
        <taxon>Bacteroidales</taxon>
        <taxon>Tannerellaceae</taxon>
        <taxon>Parabacteroides</taxon>
    </lineage>
</organism>
<protein>
    <submittedName>
        <fullName evidence="1">Uncharacterized protein</fullName>
    </submittedName>
</protein>
<dbReference type="RefSeq" id="WP_008150437.1">
    <property type="nucleotide sequence ID" value="NZ_DS996453.1"/>
</dbReference>
<evidence type="ECO:0000313" key="2">
    <source>
        <dbReference type="Proteomes" id="UP000005510"/>
    </source>
</evidence>
<proteinExistence type="predicted"/>
<reference evidence="1 2" key="2">
    <citation type="submission" date="2008-10" db="EMBL/GenBank/DDBJ databases">
        <authorList>
            <person name="Fulton L."/>
            <person name="Clifton S."/>
            <person name="Fulton B."/>
            <person name="Xu J."/>
            <person name="Minx P."/>
            <person name="Pepin K.H."/>
            <person name="Johnson M."/>
            <person name="Bhonagiri V."/>
            <person name="Nash W.E."/>
            <person name="Mardis E.R."/>
            <person name="Wilson R.K."/>
        </authorList>
    </citation>
    <scope>NUCLEOTIDE SEQUENCE [LARGE SCALE GENOMIC DNA]</scope>
    <source>
        <strain evidence="1 2">DSM 18315</strain>
    </source>
</reference>
<evidence type="ECO:0000313" key="1">
    <source>
        <dbReference type="EMBL" id="EEC95859.1"/>
    </source>
</evidence>
<dbReference type="HOGENOM" id="CLU_188402_0_0_10"/>
<gene>
    <name evidence="1" type="ORF">PRABACTJOHN_02757</name>
</gene>
<name>B7BCI9_9BACT</name>
<comment type="caution">
    <text evidence="1">The sequence shown here is derived from an EMBL/GenBank/DDBJ whole genome shotgun (WGS) entry which is preliminary data.</text>
</comment>